<feature type="compositionally biased region" description="Basic and acidic residues" evidence="1">
    <location>
        <begin position="36"/>
        <end position="59"/>
    </location>
</feature>
<proteinExistence type="predicted"/>
<evidence type="ECO:0000313" key="2">
    <source>
        <dbReference type="EMBL" id="GAA1110445.1"/>
    </source>
</evidence>
<keyword evidence="3" id="KW-1185">Reference proteome</keyword>
<feature type="compositionally biased region" description="Basic and acidic residues" evidence="1">
    <location>
        <begin position="1"/>
        <end position="25"/>
    </location>
</feature>
<evidence type="ECO:0000256" key="1">
    <source>
        <dbReference type="SAM" id="MobiDB-lite"/>
    </source>
</evidence>
<protein>
    <submittedName>
        <fullName evidence="2">Uncharacterized protein</fullName>
    </submittedName>
</protein>
<comment type="caution">
    <text evidence="2">The sequence shown here is derived from an EMBL/GenBank/DDBJ whole genome shotgun (WGS) entry which is preliminary data.</text>
</comment>
<organism evidence="2 3">
    <name type="scientific">Kitasatospora arboriphila</name>
    <dbReference type="NCBI Taxonomy" id="258052"/>
    <lineage>
        <taxon>Bacteria</taxon>
        <taxon>Bacillati</taxon>
        <taxon>Actinomycetota</taxon>
        <taxon>Actinomycetes</taxon>
        <taxon>Kitasatosporales</taxon>
        <taxon>Streptomycetaceae</taxon>
        <taxon>Kitasatospora</taxon>
    </lineage>
</organism>
<gene>
    <name evidence="2" type="ORF">GCM10009663_59910</name>
</gene>
<accession>A0ABP4ELX4</accession>
<evidence type="ECO:0000313" key="3">
    <source>
        <dbReference type="Proteomes" id="UP001499987"/>
    </source>
</evidence>
<feature type="region of interest" description="Disordered" evidence="1">
    <location>
        <begin position="1"/>
        <end position="75"/>
    </location>
</feature>
<dbReference type="Proteomes" id="UP001499987">
    <property type="component" value="Unassembled WGS sequence"/>
</dbReference>
<reference evidence="3" key="1">
    <citation type="journal article" date="2019" name="Int. J. Syst. Evol. Microbiol.">
        <title>The Global Catalogue of Microorganisms (GCM) 10K type strain sequencing project: providing services to taxonomists for standard genome sequencing and annotation.</title>
        <authorList>
            <consortium name="The Broad Institute Genomics Platform"/>
            <consortium name="The Broad Institute Genome Sequencing Center for Infectious Disease"/>
            <person name="Wu L."/>
            <person name="Ma J."/>
        </authorList>
    </citation>
    <scope>NUCLEOTIDE SEQUENCE [LARGE SCALE GENOMIC DNA]</scope>
    <source>
        <strain evidence="3">JCM 13002</strain>
    </source>
</reference>
<name>A0ABP4ELX4_9ACTN</name>
<sequence>MGSARGEQRQGEADTRDTRDGDRLLGGRPAAVAARSGEEHGLSLSERLRGELSGSDREAGPAAAAGGALLTRLHP</sequence>
<dbReference type="EMBL" id="BAAALD010000079">
    <property type="protein sequence ID" value="GAA1110445.1"/>
    <property type="molecule type" value="Genomic_DNA"/>
</dbReference>